<reference evidence="11" key="1">
    <citation type="submission" date="2015-10" db="EMBL/GenBank/DDBJ databases">
        <authorList>
            <person name="Gilbert D.G."/>
        </authorList>
    </citation>
    <scope>NUCLEOTIDE SEQUENCE</scope>
</reference>
<protein>
    <submittedName>
        <fullName evidence="11">Peptidase, M23/M37 family</fullName>
    </submittedName>
</protein>
<dbReference type="CDD" id="cd12797">
    <property type="entry name" value="M23_peptidase"/>
    <property type="match status" value="1"/>
</dbReference>
<evidence type="ECO:0000256" key="7">
    <source>
        <dbReference type="ARBA" id="ARBA00023049"/>
    </source>
</evidence>
<feature type="domain" description="Csd3-like second N-terminal" evidence="10">
    <location>
        <begin position="256"/>
        <end position="375"/>
    </location>
</feature>
<keyword evidence="5" id="KW-0378">Hydrolase</keyword>
<keyword evidence="7" id="KW-0482">Metalloprotease</keyword>
<dbReference type="Gene3D" id="2.70.70.10">
    <property type="entry name" value="Glucose Permease (Domain IIA)"/>
    <property type="match status" value="1"/>
</dbReference>
<dbReference type="InterPro" id="IPR011055">
    <property type="entry name" value="Dup_hybrid_motif"/>
</dbReference>
<dbReference type="InterPro" id="IPR016047">
    <property type="entry name" value="M23ase_b-sheet_dom"/>
</dbReference>
<evidence type="ECO:0000256" key="5">
    <source>
        <dbReference type="ARBA" id="ARBA00022801"/>
    </source>
</evidence>
<evidence type="ECO:0000256" key="3">
    <source>
        <dbReference type="ARBA" id="ARBA00022670"/>
    </source>
</evidence>
<proteinExistence type="predicted"/>
<evidence type="ECO:0000256" key="8">
    <source>
        <dbReference type="SAM" id="Phobius"/>
    </source>
</evidence>
<evidence type="ECO:0000259" key="9">
    <source>
        <dbReference type="Pfam" id="PF01551"/>
    </source>
</evidence>
<evidence type="ECO:0000256" key="4">
    <source>
        <dbReference type="ARBA" id="ARBA00022723"/>
    </source>
</evidence>
<keyword evidence="3" id="KW-0645">Protease</keyword>
<dbReference type="GO" id="GO:0006508">
    <property type="term" value="P:proteolysis"/>
    <property type="evidence" value="ECO:0007669"/>
    <property type="project" value="UniProtKB-KW"/>
</dbReference>
<keyword evidence="6" id="KW-0862">Zinc</keyword>
<keyword evidence="8" id="KW-0812">Transmembrane</keyword>
<comment type="cofactor">
    <cofactor evidence="1">
        <name>Zn(2+)</name>
        <dbReference type="ChEBI" id="CHEBI:29105"/>
    </cofactor>
</comment>
<name>A0A160TR94_9ZZZZ</name>
<dbReference type="PANTHER" id="PTHR21666">
    <property type="entry name" value="PEPTIDASE-RELATED"/>
    <property type="match status" value="1"/>
</dbReference>
<sequence>MPKQRSLFDSDLRYMLTSGPPARSMSRRYTLFGATVLAMIMVVATWLANRPDASIDQTDTSHVKHDPLQSQIAQVLDTRKKTAAASSATPLLTNSVGPLSSSSESSAYREPGSDVGLWPSIKELPKITISVSLDAKAIRAAQLPSIAKIAEDIPTRSVTSSTETNWVDIDIRPGDSLTRIFSRLKLDPAVAITIAAHRKGQVLASLKTGPRLKILLTDRQFVGLKYETSLNSLLHVKTTDNGWQFNTVTRSFEVIEQKVTGVIASSLFESGLKAGLSESLLHKLLSIFQWQIDFNTDIQSGDRFAVIYEEKFLEGKKIGTGPVLAATFILSGNPHHAIRHTDSAGIVRYFSPDGISIEGKFLRSPVRNSRITSSYSLRRYHPILKTWRPHRGLDFLSRKGDPVLSTADGKVVFVGRKGDYGKTVILKHGGKYQTLYAHLSKYAKAVRKGRWVQQGQIIGYVGSTGLSTGPHLHYELWRNGKRTNPLKLKLPRAASVHQNEKTEFLRKASAFSAELKRLVGA</sequence>
<keyword evidence="4" id="KW-0479">Metal-binding</keyword>
<keyword evidence="8" id="KW-1133">Transmembrane helix</keyword>
<dbReference type="Pfam" id="PF01551">
    <property type="entry name" value="Peptidase_M23"/>
    <property type="match status" value="1"/>
</dbReference>
<organism evidence="11">
    <name type="scientific">hydrothermal vent metagenome</name>
    <dbReference type="NCBI Taxonomy" id="652676"/>
    <lineage>
        <taxon>unclassified sequences</taxon>
        <taxon>metagenomes</taxon>
        <taxon>ecological metagenomes</taxon>
    </lineage>
</organism>
<dbReference type="GO" id="GO:0030313">
    <property type="term" value="C:cell envelope"/>
    <property type="evidence" value="ECO:0007669"/>
    <property type="project" value="UniProtKB-SubCell"/>
</dbReference>
<evidence type="ECO:0000256" key="2">
    <source>
        <dbReference type="ARBA" id="ARBA00004196"/>
    </source>
</evidence>
<comment type="subcellular location">
    <subcellularLocation>
        <location evidence="2">Cell envelope</location>
    </subcellularLocation>
</comment>
<dbReference type="SUPFAM" id="SSF51261">
    <property type="entry name" value="Duplicated hybrid motif"/>
    <property type="match status" value="1"/>
</dbReference>
<feature type="transmembrane region" description="Helical" evidence="8">
    <location>
        <begin position="29"/>
        <end position="48"/>
    </location>
</feature>
<evidence type="ECO:0000259" key="10">
    <source>
        <dbReference type="Pfam" id="PF19425"/>
    </source>
</evidence>
<feature type="domain" description="M23ase beta-sheet core" evidence="9">
    <location>
        <begin position="389"/>
        <end position="485"/>
    </location>
</feature>
<dbReference type="Gene3D" id="3.10.450.350">
    <property type="match status" value="2"/>
</dbReference>
<gene>
    <name evidence="11" type="ORF">MGWOODY_XGa524</name>
</gene>
<dbReference type="GO" id="GO:0046872">
    <property type="term" value="F:metal ion binding"/>
    <property type="evidence" value="ECO:0007669"/>
    <property type="project" value="UniProtKB-KW"/>
</dbReference>
<evidence type="ECO:0000256" key="1">
    <source>
        <dbReference type="ARBA" id="ARBA00001947"/>
    </source>
</evidence>
<dbReference type="Pfam" id="PF19425">
    <property type="entry name" value="Csd3_N2"/>
    <property type="match status" value="1"/>
</dbReference>
<dbReference type="PANTHER" id="PTHR21666:SF288">
    <property type="entry name" value="CELL DIVISION PROTEIN YTFB"/>
    <property type="match status" value="1"/>
</dbReference>
<evidence type="ECO:0000313" key="11">
    <source>
        <dbReference type="EMBL" id="CUS50805.1"/>
    </source>
</evidence>
<dbReference type="AlphaFoldDB" id="A0A160TR94"/>
<dbReference type="InterPro" id="IPR050570">
    <property type="entry name" value="Cell_wall_metabolism_enzyme"/>
</dbReference>
<accession>A0A160TR94</accession>
<dbReference type="GO" id="GO:0004222">
    <property type="term" value="F:metalloendopeptidase activity"/>
    <property type="evidence" value="ECO:0007669"/>
    <property type="project" value="TreeGrafter"/>
</dbReference>
<keyword evidence="8" id="KW-0472">Membrane</keyword>
<evidence type="ECO:0000256" key="6">
    <source>
        <dbReference type="ARBA" id="ARBA00022833"/>
    </source>
</evidence>
<dbReference type="EMBL" id="CZRL01000041">
    <property type="protein sequence ID" value="CUS50805.1"/>
    <property type="molecule type" value="Genomic_DNA"/>
</dbReference>
<dbReference type="InterPro" id="IPR045834">
    <property type="entry name" value="Csd3_N2"/>
</dbReference>